<dbReference type="Proteomes" id="UP001371456">
    <property type="component" value="Unassembled WGS sequence"/>
</dbReference>
<dbReference type="EMBL" id="JBANQN010000003">
    <property type="protein sequence ID" value="KAK6794156.1"/>
    <property type="molecule type" value="Genomic_DNA"/>
</dbReference>
<keyword evidence="4" id="KW-1185">Reference proteome</keyword>
<accession>A0AAN8YJE4</accession>
<keyword evidence="1" id="KW-0175">Coiled coil</keyword>
<proteinExistence type="predicted"/>
<dbReference type="AlphaFoldDB" id="A0AAN8YJE4"/>
<feature type="region of interest" description="Disordered" evidence="2">
    <location>
        <begin position="153"/>
        <end position="172"/>
    </location>
</feature>
<gene>
    <name evidence="3" type="ORF">RDI58_007609</name>
</gene>
<feature type="coiled-coil region" evidence="1">
    <location>
        <begin position="278"/>
        <end position="443"/>
    </location>
</feature>
<evidence type="ECO:0000256" key="1">
    <source>
        <dbReference type="SAM" id="Coils"/>
    </source>
</evidence>
<sequence length="610" mass="70048">MIRHENDINKRPKPLKEFKSKAADIAMVFPPWISTLLSLSFQNSLLSISILRGVKAILNKMKNVIEQDEVYYSAVKGPYQLNEDICPASPPMQLSEDTAAFQHGSNLLTPKQKLVCNEAADLALLSNSSASSCSNSSDISTKEGFDSLTLTPEFDSESYSSSPDEHQKSALSGVKTTLQGDYLEMESKEENAYGMDHESLDCTSKLREDREYEMVLSSIMDQEHKLSVSDQKIQFSEEEIQGLKYELERNEAVAKLIVFLKVQLDTARSEVTMHKDDLEMDRSTIQELQKQVALLESQVSYSDYKIERWESELEMTREKLEASEEEVARLKHDCSKVITENTCYLADQLELTQEELILLKGKLESEERRASELHEGVMRYKAYISDCDQEIRRINAVLDETQQNFCMQKEQFQSQMTSLSDQQALQEARTEQLEMQNRSLERKASQCGARMVEMKTLHEVQEIKWKAEIECLKMEINKKGEEVQALNKVLDKLKLDYDTVVAEKDDEHAKVQTLGAEVISRNVQIQELEDHLKQLIAGSESAQKSIEELRLKVEELQNEVERQTLLISDRAEEKREAIRQLCFSLEHYRIGYKELLQDCVQRRRHAVIAA</sequence>
<protein>
    <submittedName>
        <fullName evidence="3">Uncharacterized protein</fullName>
    </submittedName>
</protein>
<name>A0AAN8YJE4_SOLBU</name>
<evidence type="ECO:0000313" key="4">
    <source>
        <dbReference type="Proteomes" id="UP001371456"/>
    </source>
</evidence>
<dbReference type="Gene3D" id="1.10.287.1490">
    <property type="match status" value="1"/>
</dbReference>
<feature type="coiled-coil region" evidence="1">
    <location>
        <begin position="525"/>
        <end position="573"/>
    </location>
</feature>
<evidence type="ECO:0000313" key="3">
    <source>
        <dbReference type="EMBL" id="KAK6794156.1"/>
    </source>
</evidence>
<reference evidence="3 4" key="1">
    <citation type="submission" date="2024-02" db="EMBL/GenBank/DDBJ databases">
        <title>de novo genome assembly of Solanum bulbocastanum strain 11H21.</title>
        <authorList>
            <person name="Hosaka A.J."/>
        </authorList>
    </citation>
    <scope>NUCLEOTIDE SEQUENCE [LARGE SCALE GENOMIC DNA]</scope>
    <source>
        <tissue evidence="3">Young leaves</tissue>
    </source>
</reference>
<organism evidence="3 4">
    <name type="scientific">Solanum bulbocastanum</name>
    <name type="common">Wild potato</name>
    <dbReference type="NCBI Taxonomy" id="147425"/>
    <lineage>
        <taxon>Eukaryota</taxon>
        <taxon>Viridiplantae</taxon>
        <taxon>Streptophyta</taxon>
        <taxon>Embryophyta</taxon>
        <taxon>Tracheophyta</taxon>
        <taxon>Spermatophyta</taxon>
        <taxon>Magnoliopsida</taxon>
        <taxon>eudicotyledons</taxon>
        <taxon>Gunneridae</taxon>
        <taxon>Pentapetalae</taxon>
        <taxon>asterids</taxon>
        <taxon>lamiids</taxon>
        <taxon>Solanales</taxon>
        <taxon>Solanaceae</taxon>
        <taxon>Solanoideae</taxon>
        <taxon>Solaneae</taxon>
        <taxon>Solanum</taxon>
    </lineage>
</organism>
<feature type="coiled-coil region" evidence="1">
    <location>
        <begin position="469"/>
        <end position="496"/>
    </location>
</feature>
<evidence type="ECO:0000256" key="2">
    <source>
        <dbReference type="SAM" id="MobiDB-lite"/>
    </source>
</evidence>
<comment type="caution">
    <text evidence="3">The sequence shown here is derived from an EMBL/GenBank/DDBJ whole genome shotgun (WGS) entry which is preliminary data.</text>
</comment>